<dbReference type="Gene3D" id="2.120.10.80">
    <property type="entry name" value="Kelch-type beta propeller"/>
    <property type="match status" value="2"/>
</dbReference>
<accession>A0A8J6C8A7</accession>
<reference evidence="4" key="1">
    <citation type="submission" date="2021-05" db="EMBL/GenBank/DDBJ databases">
        <title>The genome of the haptophyte Pavlova lutheri (Diacronema luteri, Pavlovales) - a model for lipid biosynthesis in eukaryotic algae.</title>
        <authorList>
            <person name="Hulatt C.J."/>
            <person name="Posewitz M.C."/>
        </authorList>
    </citation>
    <scope>NUCLEOTIDE SEQUENCE</scope>
    <source>
        <strain evidence="4">NIVA-4/92</strain>
    </source>
</reference>
<dbReference type="Proteomes" id="UP000751190">
    <property type="component" value="Unassembled WGS sequence"/>
</dbReference>
<sequence length="374" mass="39841">MGDHARECAAVSLADGRLLTFGGMWTQPDGEIVVTNQTYIFDAARRSWSKLSTTGIVPRARAGHALVAPPGTSLVIAAHGLNCEVGYLADVCVLDVQSSTWTHAGLNGELLSARDKLAAAAYHGRVYFHGGFGVLPEEEAEEEEAAEEAEATGGEAKGAHAATRGPAVTMGWHDDLHEYEVERQRVRRLQPLGARPTARAAHSLVALDVGAEGALFLFGGRTCAGRCNELWKLDLGLTVWHAVDTTRAPAARSFHAACAISPDRFVVFGGLSARDTHLCDLHVFAAATETWEELPARGDGAAWPSPRASCAIGRCARELVVFGGSSGWLPEEGIARVFHNDVFMLPLDAALPLDSAPTKLSHARPDKRARTGGE</sequence>
<keyword evidence="5" id="KW-1185">Reference proteome</keyword>
<keyword evidence="2" id="KW-0677">Repeat</keyword>
<dbReference type="PANTHER" id="PTHR46093">
    <property type="entry name" value="ACYL-COA-BINDING DOMAIN-CONTAINING PROTEIN 5"/>
    <property type="match status" value="1"/>
</dbReference>
<keyword evidence="1" id="KW-0880">Kelch repeat</keyword>
<dbReference type="SUPFAM" id="SSF117281">
    <property type="entry name" value="Kelch motif"/>
    <property type="match status" value="2"/>
</dbReference>
<evidence type="ECO:0000313" key="5">
    <source>
        <dbReference type="Proteomes" id="UP000751190"/>
    </source>
</evidence>
<dbReference type="AlphaFoldDB" id="A0A8J6C8A7"/>
<feature type="compositionally biased region" description="Acidic residues" evidence="3">
    <location>
        <begin position="139"/>
        <end position="150"/>
    </location>
</feature>
<dbReference type="OMA" id="SHWAFTD"/>
<evidence type="ECO:0000256" key="2">
    <source>
        <dbReference type="ARBA" id="ARBA00022737"/>
    </source>
</evidence>
<dbReference type="EMBL" id="JAGTXO010000011">
    <property type="protein sequence ID" value="KAG8465232.1"/>
    <property type="molecule type" value="Genomic_DNA"/>
</dbReference>
<dbReference type="InterPro" id="IPR015915">
    <property type="entry name" value="Kelch-typ_b-propeller"/>
</dbReference>
<proteinExistence type="predicted"/>
<name>A0A8J6C8A7_DIALT</name>
<dbReference type="Pfam" id="PF24681">
    <property type="entry name" value="Kelch_KLHDC2_KLHL20_DRC7"/>
    <property type="match status" value="2"/>
</dbReference>
<comment type="caution">
    <text evidence="4">The sequence shown here is derived from an EMBL/GenBank/DDBJ whole genome shotgun (WGS) entry which is preliminary data.</text>
</comment>
<feature type="region of interest" description="Disordered" evidence="3">
    <location>
        <begin position="139"/>
        <end position="160"/>
    </location>
</feature>
<evidence type="ECO:0000256" key="3">
    <source>
        <dbReference type="SAM" id="MobiDB-lite"/>
    </source>
</evidence>
<feature type="compositionally biased region" description="Low complexity" evidence="3">
    <location>
        <begin position="151"/>
        <end position="160"/>
    </location>
</feature>
<organism evidence="4 5">
    <name type="scientific">Diacronema lutheri</name>
    <name type="common">Unicellular marine alga</name>
    <name type="synonym">Monochrysis lutheri</name>
    <dbReference type="NCBI Taxonomy" id="2081491"/>
    <lineage>
        <taxon>Eukaryota</taxon>
        <taxon>Haptista</taxon>
        <taxon>Haptophyta</taxon>
        <taxon>Pavlovophyceae</taxon>
        <taxon>Pavlovales</taxon>
        <taxon>Pavlovaceae</taxon>
        <taxon>Diacronema</taxon>
    </lineage>
</organism>
<evidence type="ECO:0000313" key="4">
    <source>
        <dbReference type="EMBL" id="KAG8465232.1"/>
    </source>
</evidence>
<protein>
    <submittedName>
        <fullName evidence="4">Uncharacterized protein</fullName>
    </submittedName>
</protein>
<gene>
    <name evidence="4" type="ORF">KFE25_012595</name>
</gene>
<dbReference type="PANTHER" id="PTHR46093:SF18">
    <property type="entry name" value="FIBRONECTIN TYPE-III DOMAIN-CONTAINING PROTEIN"/>
    <property type="match status" value="1"/>
</dbReference>
<dbReference type="OrthoDB" id="432528at2759"/>
<evidence type="ECO:0000256" key="1">
    <source>
        <dbReference type="ARBA" id="ARBA00022441"/>
    </source>
</evidence>